<keyword evidence="2" id="KW-1185">Reference proteome</keyword>
<evidence type="ECO:0000313" key="1">
    <source>
        <dbReference type="EMBL" id="UBF22674.1"/>
    </source>
</evidence>
<sequence>MNYRVNGRVYRVKEDENAYEYHVQLFEGDELIDEWDSIIECYSIHHDHLTHEKAVSAVQEITNDVHEGNASDWFIIDREWQ</sequence>
<evidence type="ECO:0000313" key="2">
    <source>
        <dbReference type="Proteomes" id="UP000827232"/>
    </source>
</evidence>
<organism evidence="1 2">
    <name type="scientific">Halorubrum tailed virus 25</name>
    <dbReference type="NCBI Taxonomy" id="2878006"/>
    <lineage>
        <taxon>Viruses</taxon>
        <taxon>Duplodnaviria</taxon>
        <taxon>Heunggongvirae</taxon>
        <taxon>Uroviricota</taxon>
        <taxon>Caudoviricetes</taxon>
        <taxon>Thumleimavirales</taxon>
        <taxon>Hafunaviridae</taxon>
        <taxon>Laminvirus</taxon>
        <taxon>Laminvirus thailandense</taxon>
        <taxon>Laminvirus HRTV25</taxon>
    </lineage>
</organism>
<gene>
    <name evidence="1" type="ORF">HRTV-25_gp93</name>
</gene>
<accession>A0AAE9BYA0</accession>
<proteinExistence type="predicted"/>
<protein>
    <submittedName>
        <fullName evidence="1">Uncharacterized protein</fullName>
    </submittedName>
</protein>
<reference evidence="1" key="1">
    <citation type="submission" date="2021-05" db="EMBL/GenBank/DDBJ databases">
        <title>Diversity, taxonomy and evolution of archaeal viruses of the class Caudoviricetes.</title>
        <authorList>
            <person name="Liu Y."/>
            <person name="Demina T.A."/>
            <person name="Roux S."/>
            <person name="Aiewsakun P."/>
            <person name="Kazlauskas D."/>
            <person name="Simmonds P."/>
            <person name="Prangishvili D."/>
            <person name="Oksanen H.M."/>
            <person name="Krupovic M."/>
        </authorList>
    </citation>
    <scope>NUCLEOTIDE SEQUENCE</scope>
    <source>
        <strain evidence="1">HRTV-25/14</strain>
    </source>
</reference>
<name>A0AAE9BYA0_9CAUD</name>
<dbReference type="Proteomes" id="UP000827232">
    <property type="component" value="Segment"/>
</dbReference>
<dbReference type="EMBL" id="MZ334521">
    <property type="protein sequence ID" value="UBF22674.1"/>
    <property type="molecule type" value="Genomic_DNA"/>
</dbReference>